<dbReference type="Gene3D" id="3.40.50.2300">
    <property type="match status" value="1"/>
</dbReference>
<sequence length="170" mass="19735">MKKKLTCLLIDADRDRRNQFYLALDLLQISKACVCQDDTDKALDYFKKQPAFTPDYIFLDILQPQQEGVLFLRKLRKIKRFQQTPVIWYSKSYDVQQAPALRETGFAAGVTKHGDLYHLKENLRSLFHSEPAVAVAPEEVSAATRFKQAFVFPLSAQIIGRIWYFTRELT</sequence>
<dbReference type="GO" id="GO:0000160">
    <property type="term" value="P:phosphorelay signal transduction system"/>
    <property type="evidence" value="ECO:0007669"/>
    <property type="project" value="InterPro"/>
</dbReference>
<dbReference type="Proteomes" id="UP000240971">
    <property type="component" value="Unassembled WGS sequence"/>
</dbReference>
<reference evidence="3 4" key="1">
    <citation type="submission" date="2018-03" db="EMBL/GenBank/DDBJ databases">
        <title>Genomic Encyclopedia of Archaeal and Bacterial Type Strains, Phase II (KMG-II): from individual species to whole genera.</title>
        <authorList>
            <person name="Goeker M."/>
        </authorList>
    </citation>
    <scope>NUCLEOTIDE SEQUENCE [LARGE SCALE GENOMIC DNA]</scope>
    <source>
        <strain evidence="3 4">DSM 24859</strain>
    </source>
</reference>
<dbReference type="EMBL" id="PYAW01000002">
    <property type="protein sequence ID" value="PSL48352.1"/>
    <property type="molecule type" value="Genomic_DNA"/>
</dbReference>
<evidence type="ECO:0000313" key="3">
    <source>
        <dbReference type="EMBL" id="PSL48352.1"/>
    </source>
</evidence>
<dbReference type="SUPFAM" id="SSF52172">
    <property type="entry name" value="CheY-like"/>
    <property type="match status" value="1"/>
</dbReference>
<dbReference type="AlphaFoldDB" id="A0A2P8HQ69"/>
<dbReference type="InterPro" id="IPR001789">
    <property type="entry name" value="Sig_transdc_resp-reg_receiver"/>
</dbReference>
<feature type="modified residue" description="4-aspartylphosphate" evidence="1">
    <location>
        <position position="60"/>
    </location>
</feature>
<accession>A0A2P8HQ69</accession>
<proteinExistence type="predicted"/>
<keyword evidence="1" id="KW-0597">Phosphoprotein</keyword>
<comment type="caution">
    <text evidence="3">The sequence shown here is derived from an EMBL/GenBank/DDBJ whole genome shotgun (WGS) entry which is preliminary data.</text>
</comment>
<gene>
    <name evidence="3" type="ORF">CLV51_1021219</name>
</gene>
<protein>
    <submittedName>
        <fullName evidence="3">Response regulator receiver domain-containing protein</fullName>
    </submittedName>
</protein>
<keyword evidence="4" id="KW-1185">Reference proteome</keyword>
<dbReference type="RefSeq" id="WP_106528736.1">
    <property type="nucleotide sequence ID" value="NZ_PYAW01000002.1"/>
</dbReference>
<evidence type="ECO:0000259" key="2">
    <source>
        <dbReference type="PROSITE" id="PS50110"/>
    </source>
</evidence>
<organism evidence="3 4">
    <name type="scientific">Chitinophaga niastensis</name>
    <dbReference type="NCBI Taxonomy" id="536980"/>
    <lineage>
        <taxon>Bacteria</taxon>
        <taxon>Pseudomonadati</taxon>
        <taxon>Bacteroidota</taxon>
        <taxon>Chitinophagia</taxon>
        <taxon>Chitinophagales</taxon>
        <taxon>Chitinophagaceae</taxon>
        <taxon>Chitinophaga</taxon>
    </lineage>
</organism>
<name>A0A2P8HQ69_CHINA</name>
<dbReference type="Pfam" id="PF00072">
    <property type="entry name" value="Response_reg"/>
    <property type="match status" value="1"/>
</dbReference>
<dbReference type="InterPro" id="IPR011006">
    <property type="entry name" value="CheY-like_superfamily"/>
</dbReference>
<dbReference type="PROSITE" id="PS50110">
    <property type="entry name" value="RESPONSE_REGULATORY"/>
    <property type="match status" value="1"/>
</dbReference>
<evidence type="ECO:0000313" key="4">
    <source>
        <dbReference type="Proteomes" id="UP000240971"/>
    </source>
</evidence>
<dbReference type="OrthoDB" id="664780at2"/>
<feature type="domain" description="Response regulatory" evidence="2">
    <location>
        <begin position="6"/>
        <end position="127"/>
    </location>
</feature>
<evidence type="ECO:0000256" key="1">
    <source>
        <dbReference type="PROSITE-ProRule" id="PRU00169"/>
    </source>
</evidence>